<dbReference type="InterPro" id="IPR010730">
    <property type="entry name" value="HET"/>
</dbReference>
<dbReference type="PANTHER" id="PTHR24148">
    <property type="entry name" value="ANKYRIN REPEAT DOMAIN-CONTAINING PROTEIN 39 HOMOLOG-RELATED"/>
    <property type="match status" value="1"/>
</dbReference>
<evidence type="ECO:0000313" key="2">
    <source>
        <dbReference type="EMBL" id="RDW56708.1"/>
    </source>
</evidence>
<dbReference type="EMBL" id="PDLM01000033">
    <property type="protein sequence ID" value="RDW56708.1"/>
    <property type="molecule type" value="Genomic_DNA"/>
</dbReference>
<feature type="domain" description="Heterokaryon incompatibility" evidence="1">
    <location>
        <begin position="47"/>
        <end position="209"/>
    </location>
</feature>
<dbReference type="AlphaFoldDB" id="A0A3D8Q4Z3"/>
<dbReference type="Pfam" id="PF26639">
    <property type="entry name" value="Het-6_barrel"/>
    <property type="match status" value="1"/>
</dbReference>
<evidence type="ECO:0000259" key="1">
    <source>
        <dbReference type="Pfam" id="PF06985"/>
    </source>
</evidence>
<proteinExistence type="predicted"/>
<keyword evidence="3" id="KW-1185">Reference proteome</keyword>
<dbReference type="Pfam" id="PF06985">
    <property type="entry name" value="HET"/>
    <property type="match status" value="1"/>
</dbReference>
<dbReference type="PANTHER" id="PTHR24148:SF64">
    <property type="entry name" value="HETEROKARYON INCOMPATIBILITY DOMAIN-CONTAINING PROTEIN"/>
    <property type="match status" value="1"/>
</dbReference>
<evidence type="ECO:0000313" key="3">
    <source>
        <dbReference type="Proteomes" id="UP000256645"/>
    </source>
</evidence>
<comment type="caution">
    <text evidence="2">The sequence shown here is derived from an EMBL/GenBank/DDBJ whole genome shotgun (WGS) entry which is preliminary data.</text>
</comment>
<sequence length="620" mass="69802">MNPFSYETSKLSHPHHIRVLKIHPAPSLDTPITCDIEVVSLDTDPAYAALSYCWGSGDFDHSLTCNGQKLNITASLDEALRTFRQFTSPDRPDDGTKFTQPIIWADAVCINQKDFDEKNTQVPLMGRIYAQAKRVFIFLGEESRFTAPAIEFAKLLWTQASEFQEANKELGTPDVLRRMPVPGENDPRWRALVHFLSRPWFHRCWIIQEFSMCPDRTFLWGNHAFQWIILDVVSRLILENFTVSLILASLLKSVAPQKPNPRFWDANSLTSLFMLRALAGTIAVDELFEIMHGRQAPRDRFSLWTLLMECGMLFDATNPRDKIYSLLGMASDANDDQLPKPDYRLTVETVFEQFARYFIGKGMGLDVIAMAGQERSSQLQEMPSWVPDFTTTPWPLRWSNYSNTKDDIFTTASELPPSITLHPNNISIRGAVIDEITRVGFGMVEAQVGQSSAHHEWIRSAQKIMSEVKPQLSTKDIDLILADVVTAEDPSGKVPPTETLTAFNTLLRFTTSYVHMDIAMSPPPFDTDALKYNIYMLSAVSIMAGTRFMVTKSGRVGLVPNPAKTGDNLCFFAGATVPYVLREKGTEKSYMLVGKAYVKGIMHGEILHGAVPDISDIHIF</sequence>
<protein>
    <recommendedName>
        <fullName evidence="1">Heterokaryon incompatibility domain-containing protein</fullName>
    </recommendedName>
</protein>
<organism evidence="2 3">
    <name type="scientific">Coleophoma cylindrospora</name>
    <dbReference type="NCBI Taxonomy" id="1849047"/>
    <lineage>
        <taxon>Eukaryota</taxon>
        <taxon>Fungi</taxon>
        <taxon>Dikarya</taxon>
        <taxon>Ascomycota</taxon>
        <taxon>Pezizomycotina</taxon>
        <taxon>Leotiomycetes</taxon>
        <taxon>Helotiales</taxon>
        <taxon>Dermateaceae</taxon>
        <taxon>Coleophoma</taxon>
    </lineage>
</organism>
<name>A0A3D8Q4Z3_9HELO</name>
<gene>
    <name evidence="2" type="ORF">BP6252_14029</name>
</gene>
<dbReference type="InterPro" id="IPR052895">
    <property type="entry name" value="HetReg/Transcr_Mod"/>
</dbReference>
<dbReference type="STRING" id="1849047.A0A3D8Q4Z3"/>
<dbReference type="Proteomes" id="UP000256645">
    <property type="component" value="Unassembled WGS sequence"/>
</dbReference>
<dbReference type="OrthoDB" id="3557394at2759"/>
<reference evidence="2 3" key="1">
    <citation type="journal article" date="2018" name="IMA Fungus">
        <title>IMA Genome-F 9: Draft genome sequence of Annulohypoxylon stygium, Aspergillus mulundensis, Berkeleyomyces basicola (syn. Thielaviopsis basicola), Ceratocystis smalleyi, two Cercospora beticola strains, Coleophoma cylindrospora, Fusarium fracticaudum, Phialophora cf. hyalina, and Morchella septimelata.</title>
        <authorList>
            <person name="Wingfield B.D."/>
            <person name="Bills G.F."/>
            <person name="Dong Y."/>
            <person name="Huang W."/>
            <person name="Nel W.J."/>
            <person name="Swalarsk-Parry B.S."/>
            <person name="Vaghefi N."/>
            <person name="Wilken P.M."/>
            <person name="An Z."/>
            <person name="de Beer Z.W."/>
            <person name="De Vos L."/>
            <person name="Chen L."/>
            <person name="Duong T.A."/>
            <person name="Gao Y."/>
            <person name="Hammerbacher A."/>
            <person name="Kikkert J.R."/>
            <person name="Li Y."/>
            <person name="Li H."/>
            <person name="Li K."/>
            <person name="Li Q."/>
            <person name="Liu X."/>
            <person name="Ma X."/>
            <person name="Naidoo K."/>
            <person name="Pethybridge S.J."/>
            <person name="Sun J."/>
            <person name="Steenkamp E.T."/>
            <person name="van der Nest M.A."/>
            <person name="van Wyk S."/>
            <person name="Wingfield M.J."/>
            <person name="Xiong C."/>
            <person name="Yue Q."/>
            <person name="Zhang X."/>
        </authorList>
    </citation>
    <scope>NUCLEOTIDE SEQUENCE [LARGE SCALE GENOMIC DNA]</scope>
    <source>
        <strain evidence="2 3">BP6252</strain>
    </source>
</reference>
<accession>A0A3D8Q4Z3</accession>